<keyword evidence="2" id="KW-1185">Reference proteome</keyword>
<dbReference type="EMBL" id="AYSF01000030">
    <property type="protein sequence ID" value="ESU73368.1"/>
    <property type="molecule type" value="Genomic_DNA"/>
</dbReference>
<dbReference type="AlphaFoldDB" id="A0A7U9JD90"/>
<evidence type="ECO:0000313" key="1">
    <source>
        <dbReference type="EMBL" id="ESU73368.1"/>
    </source>
</evidence>
<comment type="caution">
    <text evidence="1">The sequence shown here is derived from an EMBL/GenBank/DDBJ whole genome shotgun (WGS) entry which is preliminary data.</text>
</comment>
<reference evidence="1 2" key="1">
    <citation type="journal article" date="2014" name="Genome Announc.">
        <title>Draft Genome Sequence of Geobacillus thermopakistaniensis Strain MAS1.</title>
        <authorList>
            <person name="Siddiqui M.A."/>
            <person name="Rashid N."/>
            <person name="Ayyampalayam S."/>
            <person name="Whitman W.B."/>
        </authorList>
    </citation>
    <scope>NUCLEOTIDE SEQUENCE [LARGE SCALE GENOMIC DNA]</scope>
    <source>
        <strain evidence="1 2">MAS1</strain>
    </source>
</reference>
<dbReference type="Proteomes" id="UP000018339">
    <property type="component" value="Unassembled WGS sequence"/>
</dbReference>
<proteinExistence type="predicted"/>
<protein>
    <submittedName>
        <fullName evidence="1">Uncharacterized protein</fullName>
    </submittedName>
</protein>
<evidence type="ECO:0000313" key="2">
    <source>
        <dbReference type="Proteomes" id="UP000018339"/>
    </source>
</evidence>
<name>A0A7U9JD90_GEOTM</name>
<organism evidence="1 2">
    <name type="scientific">Geobacillus thermopakistaniensis (strain MAS1)</name>
    <dbReference type="NCBI Taxonomy" id="1408282"/>
    <lineage>
        <taxon>Bacteria</taxon>
        <taxon>Bacillati</taxon>
        <taxon>Bacillota</taxon>
        <taxon>Bacilli</taxon>
        <taxon>Bacillales</taxon>
        <taxon>Anoxybacillaceae</taxon>
        <taxon>Geobacillus</taxon>
    </lineage>
</organism>
<sequence length="44" mass="4788">MPAFLVGQPAVMFPCGRTRLGARPAFVRGGRRIFLLIIFAGVVK</sequence>
<gene>
    <name evidence="1" type="ORF">T260_03570</name>
</gene>
<accession>A0A7U9JD90</accession>